<evidence type="ECO:0000313" key="3">
    <source>
        <dbReference type="Proteomes" id="UP000254253"/>
    </source>
</evidence>
<name>A0A380TU06_ACTLI</name>
<dbReference type="NCBIfam" id="TIGR01731">
    <property type="entry name" value="fil_hemag_20aa"/>
    <property type="match status" value="8"/>
</dbReference>
<evidence type="ECO:0000313" key="2">
    <source>
        <dbReference type="EMBL" id="SUT91198.1"/>
    </source>
</evidence>
<reference evidence="2 3" key="1">
    <citation type="submission" date="2018-06" db="EMBL/GenBank/DDBJ databases">
        <authorList>
            <consortium name="Pathogen Informatics"/>
            <person name="Doyle S."/>
        </authorList>
    </citation>
    <scope>NUCLEOTIDE SEQUENCE [LARGE SCALE GENOMIC DNA]</scope>
    <source>
        <strain evidence="2 3">NCTC4191</strain>
    </source>
</reference>
<keyword evidence="3" id="KW-1185">Reference proteome</keyword>
<evidence type="ECO:0000256" key="1">
    <source>
        <dbReference type="SAM" id="MobiDB-lite"/>
    </source>
</evidence>
<protein>
    <submittedName>
        <fullName evidence="2">Filamentous hemagglutinin outer membrane protein</fullName>
    </submittedName>
</protein>
<organism evidence="2 3">
    <name type="scientific">Actinobacillus lignieresii</name>
    <dbReference type="NCBI Taxonomy" id="720"/>
    <lineage>
        <taxon>Bacteria</taxon>
        <taxon>Pseudomonadati</taxon>
        <taxon>Pseudomonadota</taxon>
        <taxon>Gammaproteobacteria</taxon>
        <taxon>Pasteurellales</taxon>
        <taxon>Pasteurellaceae</taxon>
        <taxon>Actinobacillus</taxon>
    </lineage>
</organism>
<dbReference type="InterPro" id="IPR025157">
    <property type="entry name" value="Hemagglutinin_rpt"/>
</dbReference>
<feature type="region of interest" description="Disordered" evidence="1">
    <location>
        <begin position="1840"/>
        <end position="1861"/>
    </location>
</feature>
<dbReference type="Proteomes" id="UP000254253">
    <property type="component" value="Unassembled WGS sequence"/>
</dbReference>
<feature type="region of interest" description="Disordered" evidence="1">
    <location>
        <begin position="1751"/>
        <end position="1783"/>
    </location>
</feature>
<dbReference type="EMBL" id="UFRN01000002">
    <property type="protein sequence ID" value="SUT91198.1"/>
    <property type="molecule type" value="Genomic_DNA"/>
</dbReference>
<gene>
    <name evidence="2" type="primary">fhaB_2</name>
    <name evidence="2" type="ORF">NCTC4191_00485</name>
</gene>
<dbReference type="GO" id="GO:0003824">
    <property type="term" value="F:catalytic activity"/>
    <property type="evidence" value="ECO:0007669"/>
    <property type="project" value="UniProtKB-ARBA"/>
</dbReference>
<dbReference type="Pfam" id="PF05594">
    <property type="entry name" value="Fil_haemagg"/>
    <property type="match status" value="9"/>
</dbReference>
<feature type="compositionally biased region" description="Polar residues" evidence="1">
    <location>
        <begin position="1751"/>
        <end position="1771"/>
    </location>
</feature>
<dbReference type="InterPro" id="IPR010069">
    <property type="entry name" value="CdiA_FHA1_rpt"/>
</dbReference>
<dbReference type="Pfam" id="PF13332">
    <property type="entry name" value="Fil_haemagg_2"/>
    <property type="match status" value="2"/>
</dbReference>
<accession>A0A380TU06</accession>
<dbReference type="InterPro" id="IPR008619">
    <property type="entry name" value="Filamentous_hemagglutn_rpt"/>
</dbReference>
<sequence>MEASESSLIAAGVKIQQTAQGEARQLSPQTDNGKDIQISTRQQAVLNGKNIASGTLQIKADKADLNKSQTSANRIDVHAKTGDIQANQAKLSAKETLRLNTPKTLSTEGSHVSATHIQTTQADLNTKNAVWEQTGEQDFALKAKTINNQGGAIKTQGKFTVEAEQLDNTKGRLISNAEMNIKTQALNNQLGYLVSNKAQTVNSQKLNNQQGVIASQNSSVDLNVSSLLNNQQGTISAKNQLNLTAYGVDNKQGTLYTAQDNLVLDAQKQALNNQQGQILSGKALQIDSAEINNQKGTFFSTENQQINTNSQQLTNTQDGKIQSLAQLIINTALLDNQGGFIQTQQGGTITASHILNNKVTENGSLIEAAAPLVVNSPIFENNGTIAQGKIPTQGIIAQKLTLTSDRLENEKGGIYLESEGLLNIAKVVNNQAGEILSWGGLSISGYQTDLIVTNKEGKIQAEKRLSVEVKAISEDGHLEAKDLSIKQKDDFNTKNNINAKSTLAIETLGNVVNNHKLSASDKLALTAQSLNNAADGRISSGHTRITVNDKVENRGLINSFNEEDTSKTVVKAKVIENKGSGRIYGDYVALGAENILNQDESGKAATIAARKRLDLASKTITNEMATYDQNLKGGGYIYSGGDIVFGSELNDQDLAEGQADSFKNISSVIEAVGHTVLNIKNIENINKYYRSELQIVGPINEVDKNYILPEGEATKVDQPYNNGKLPYISTDELQRIGFSRTWKWMRKYNVNNLEVITDTDQIKSKVLASPNQVNCDDNQNCKSLDAGVYKKDSPVWGYFGIEAPTEDVPEITPEMAAYLKRSELNDEKLNSLSDEEIAKLDQQEEMQTLPVIPPLPVQPTKQANESEEVFQTKLENYRKEKEAYDKAVQAKKDYELMKPLQEWTNKHGDKLKALTEAIDAHNKEIVGDVYDRFWAINVKKEYIKENVTTRTAPAQILAGGGITYNSERFLNDKSWVIAKGIEQVGSGKLENRDDEDAIHQDIEEGNRHFSYTVWRGGHRRYFQRKDNSHGPLMRINETHKDMGIWQERNDITPSEFNGYVNSVEANGISSQGNELALKPLQEDAPKFKELTISAIPTSQDGIEIRSVKADTRLPNQSLYKINPDADSHVLIETDPDFTDRKRWLASDYMYNALRSEHEAVHKRLGDGFYEQRLVREQINKLTGRQFLGEFENFEAQYKALMDAGITFAQKFNLRPGISLSSNQVAQLTSDIVWLETESVTLPNGQVVQVLVPKVYAVARKGDISGKGTLISADKMNVNSTSLINEGTIAGRNFVKFAADKLVNSGKISGGILQGKVSGDTENNGGIMEANSALFLDVAGNFTHSSTTRDTEIDLDGFKRKQTTLDRKALLHVKDVNGTLQVTANNITLNGSDIINDGQGLTYIKAKDQMHLGTVAVSFDEKMGGGNHYRNEAVQDVVVSRVSGNGNVTLVAKDLYAEGGDFEAKQRLDAYAENNLVLDSATCSGSYEEYHRTKSSGALGSSKKITRDTDQYREKEDVRLGGDEIIVSAGNDVTARNLQAIADKDVLIQGGNNVTLTADTNYFKETHFEKKSKSGAFGGGGLGITFGKKSETHESEAEGWQQSEARSTLGSLSGNITVSAGNHAHISGTDMVASKELGKQILVEGDSTYVGASEDELSSKERHEYKQSGLTLALSSAVTDAALAAKSSFKRSNQVQDERLGALLKVKAANEALETVRKAKDLIDTIQNASNATQEASNPDIKISVSVGASKSVSTSHTQQKTHQGSSLSAHQVTIRAKNGDNTVEGSKLDAVKAELEGNNVNLLSTTDSQRNRSDNKSSSWSVGVFLGKSGGSSGFGIEGAANVGKGHSNSESEVRNNTEINAEHLTINAKEKNDVKRCGGEC</sequence>
<proteinExistence type="predicted"/>